<reference evidence="18" key="2">
    <citation type="submission" date="2025-08" db="UniProtKB">
        <authorList>
            <consortium name="Ensembl"/>
        </authorList>
    </citation>
    <scope>IDENTIFICATION</scope>
</reference>
<evidence type="ECO:0000256" key="7">
    <source>
        <dbReference type="ARBA" id="ARBA00022692"/>
    </source>
</evidence>
<comment type="similarity">
    <text evidence="2">Belongs to the CD3Z/FCER1G family.</text>
</comment>
<organism evidence="18 19">
    <name type="scientific">Equus asinus</name>
    <name type="common">Donkey</name>
    <name type="synonym">Equus africanus asinus</name>
    <dbReference type="NCBI Taxonomy" id="9793"/>
    <lineage>
        <taxon>Eukaryota</taxon>
        <taxon>Metazoa</taxon>
        <taxon>Chordata</taxon>
        <taxon>Craniata</taxon>
        <taxon>Vertebrata</taxon>
        <taxon>Euteleostomi</taxon>
        <taxon>Mammalia</taxon>
        <taxon>Eutheria</taxon>
        <taxon>Laurasiatheria</taxon>
        <taxon>Perissodactyla</taxon>
        <taxon>Equidae</taxon>
        <taxon>Equus</taxon>
    </lineage>
</organism>
<keyword evidence="5" id="KW-0597">Phosphoprotein</keyword>
<dbReference type="GO" id="GO:0038094">
    <property type="term" value="P:Fc-gamma receptor signaling pathway"/>
    <property type="evidence" value="ECO:0007669"/>
    <property type="project" value="TreeGrafter"/>
</dbReference>
<dbReference type="GO" id="GO:0009897">
    <property type="term" value="C:external side of plasma membrane"/>
    <property type="evidence" value="ECO:0007669"/>
    <property type="project" value="TreeGrafter"/>
</dbReference>
<keyword evidence="9" id="KW-0391">Immunity</keyword>
<evidence type="ECO:0000256" key="12">
    <source>
        <dbReference type="ARBA" id="ARBA00023136"/>
    </source>
</evidence>
<dbReference type="PROSITE" id="PS51055">
    <property type="entry name" value="ITAM_1"/>
    <property type="match status" value="1"/>
</dbReference>
<dbReference type="GeneTree" id="ENSGT00390000003894"/>
<keyword evidence="8" id="KW-0732">Signal</keyword>
<evidence type="ECO:0000256" key="15">
    <source>
        <dbReference type="ARBA" id="ARBA00030112"/>
    </source>
</evidence>
<dbReference type="GO" id="GO:0050766">
    <property type="term" value="P:positive regulation of phagocytosis"/>
    <property type="evidence" value="ECO:0007669"/>
    <property type="project" value="TreeGrafter"/>
</dbReference>
<dbReference type="GO" id="GO:0002292">
    <property type="term" value="P:T cell differentiation involved in immune response"/>
    <property type="evidence" value="ECO:0007669"/>
    <property type="project" value="TreeGrafter"/>
</dbReference>
<sequence length="173" mass="19526">MGIQRGRYSFLLWKAPLQALCYLPEPFPFSPLSTRSSLMPLTPRALSIPSAALGEPQLCYILDAILFLYGIVLTLLYCRLKVRLGWARVEAGRRNGRVVAAWLQEEGTEEISPVLRGERWATNFTLLITSPLLQIQVRKAAIASYEKSDAVYTGLSTRTQETYETLKHEKPPQ</sequence>
<dbReference type="GO" id="GO:0016064">
    <property type="term" value="P:immunoglobulin mediated immune response"/>
    <property type="evidence" value="ECO:0007669"/>
    <property type="project" value="TreeGrafter"/>
</dbReference>
<keyword evidence="12" id="KW-0472">Membrane</keyword>
<reference evidence="18 19" key="1">
    <citation type="journal article" date="2020" name="Nat. Commun.">
        <title>Donkey genomes provide new insights into domestication and selection for coat color.</title>
        <authorList>
            <person name="Wang"/>
            <person name="C."/>
            <person name="Li"/>
            <person name="H."/>
            <person name="Guo"/>
            <person name="Y."/>
            <person name="Huang"/>
            <person name="J."/>
            <person name="Sun"/>
            <person name="Y."/>
            <person name="Min"/>
            <person name="J."/>
            <person name="Wang"/>
            <person name="J."/>
            <person name="Fang"/>
            <person name="X."/>
            <person name="Zhao"/>
            <person name="Z."/>
            <person name="Wang"/>
            <person name="S."/>
            <person name="Zhang"/>
            <person name="Y."/>
            <person name="Liu"/>
            <person name="Q."/>
            <person name="Jiang"/>
            <person name="Q."/>
            <person name="Wang"/>
            <person name="X."/>
            <person name="Guo"/>
            <person name="Y."/>
            <person name="Yang"/>
            <person name="C."/>
            <person name="Wang"/>
            <person name="Y."/>
            <person name="Tian"/>
            <person name="F."/>
            <person name="Zhuang"/>
            <person name="G."/>
            <person name="Fan"/>
            <person name="Y."/>
            <person name="Gao"/>
            <person name="Q."/>
            <person name="Li"/>
            <person name="Y."/>
            <person name="Ju"/>
            <person name="Z."/>
            <person name="Li"/>
            <person name="J."/>
            <person name="Li"/>
            <person name="R."/>
            <person name="Hou"/>
            <person name="M."/>
            <person name="Yang"/>
            <person name="G."/>
            <person name="Liu"/>
            <person name="G."/>
            <person name="Liu"/>
            <person name="W."/>
            <person name="Guo"/>
            <person name="J."/>
            <person name="Pan"/>
            <person name="S."/>
            <person name="Fan"/>
            <person name="G."/>
            <person name="Zhang"/>
            <person name="W."/>
            <person name="Zhang"/>
            <person name="R."/>
            <person name="Yu"/>
            <person name="J."/>
            <person name="Zhang"/>
            <person name="X."/>
            <person name="Yin"/>
            <person name="Q."/>
            <person name="Ji"/>
            <person name="C."/>
            <person name="Jin"/>
            <person name="Y."/>
            <person name="Yue"/>
            <person name="G."/>
            <person name="Liu"/>
            <person name="M."/>
            <person name="Xu"/>
            <person name="J."/>
            <person name="Liu"/>
            <person name="S."/>
            <person name="Jordana"/>
            <person name="J."/>
            <person name="Noce"/>
            <person name="A."/>
            <person name="Amills"/>
            <person name="M."/>
            <person name="Wu"/>
            <person name="D.D."/>
            <person name="Li"/>
            <person name="S."/>
            <person name="Zhou"/>
            <person name="X. and Zhong"/>
            <person name="J."/>
        </authorList>
    </citation>
    <scope>NUCLEOTIDE SEQUENCE [LARGE SCALE GENOMIC DNA]</scope>
</reference>
<dbReference type="GO" id="GO:0019864">
    <property type="term" value="F:IgG binding"/>
    <property type="evidence" value="ECO:0007669"/>
    <property type="project" value="TreeGrafter"/>
</dbReference>
<accession>A0A9L0K3Z5</accession>
<evidence type="ECO:0000256" key="16">
    <source>
        <dbReference type="ARBA" id="ARBA00030402"/>
    </source>
</evidence>
<keyword evidence="10" id="KW-0389">IgE-binding protein</keyword>
<proteinExistence type="inferred from homology"/>
<evidence type="ECO:0000256" key="11">
    <source>
        <dbReference type="ARBA" id="ARBA00022989"/>
    </source>
</evidence>
<dbReference type="InterPro" id="IPR003110">
    <property type="entry name" value="Phos_immunorcpt_sig_ITAM"/>
</dbReference>
<keyword evidence="4" id="KW-1003">Cell membrane</keyword>
<keyword evidence="6" id="KW-0399">Innate immunity</keyword>
<evidence type="ECO:0000256" key="8">
    <source>
        <dbReference type="ARBA" id="ARBA00022729"/>
    </source>
</evidence>
<dbReference type="SMART" id="SM00077">
    <property type="entry name" value="ITAM"/>
    <property type="match status" value="1"/>
</dbReference>
<evidence type="ECO:0000256" key="10">
    <source>
        <dbReference type="ARBA" id="ARBA00022972"/>
    </source>
</evidence>
<evidence type="ECO:0000256" key="13">
    <source>
        <dbReference type="ARBA" id="ARBA00023157"/>
    </source>
</evidence>
<evidence type="ECO:0000256" key="6">
    <source>
        <dbReference type="ARBA" id="ARBA00022588"/>
    </source>
</evidence>
<dbReference type="Ensembl" id="ENSEAST00005049612.1">
    <property type="protein sequence ID" value="ENSEASP00005057062.1"/>
    <property type="gene ID" value="ENSEASG00005033600.1"/>
</dbReference>
<evidence type="ECO:0000313" key="19">
    <source>
        <dbReference type="Proteomes" id="UP000694387"/>
    </source>
</evidence>
<gene>
    <name evidence="18" type="primary">FCER1G</name>
</gene>
<evidence type="ECO:0000256" key="5">
    <source>
        <dbReference type="ARBA" id="ARBA00022553"/>
    </source>
</evidence>
<dbReference type="PANTHER" id="PTHR16803">
    <property type="entry name" value="HIGH AFFINITY IMMUNOGLOBULIN EPSILON RECEPTOR GAMMA-SUBUNIT"/>
    <property type="match status" value="1"/>
</dbReference>
<dbReference type="GO" id="GO:0032998">
    <property type="term" value="C:Fc-epsilon receptor I complex"/>
    <property type="evidence" value="ECO:0007669"/>
    <property type="project" value="InterPro"/>
</dbReference>
<protein>
    <recommendedName>
        <fullName evidence="3">High affinity immunoglobulin epsilon receptor subunit gamma</fullName>
    </recommendedName>
    <alternativeName>
        <fullName evidence="16">Fc receptor gamma-chain</fullName>
    </alternativeName>
    <alternativeName>
        <fullName evidence="15">Fc-epsilon RI-gamma</fullName>
    </alternativeName>
    <alternativeName>
        <fullName evidence="17">IgE Fc receptor subunit gamma</fullName>
    </alternativeName>
</protein>
<dbReference type="GO" id="GO:0002283">
    <property type="term" value="P:neutrophil activation involved in immune response"/>
    <property type="evidence" value="ECO:0007669"/>
    <property type="project" value="TreeGrafter"/>
</dbReference>
<evidence type="ECO:0000256" key="14">
    <source>
        <dbReference type="ARBA" id="ARBA00023170"/>
    </source>
</evidence>
<dbReference type="Proteomes" id="UP000694387">
    <property type="component" value="Chromosome 25"/>
</dbReference>
<dbReference type="GO" id="GO:0002431">
    <property type="term" value="P:Fc receptor mediated stimulatory signaling pathway"/>
    <property type="evidence" value="ECO:0007669"/>
    <property type="project" value="TreeGrafter"/>
</dbReference>
<dbReference type="InterPro" id="IPR042340">
    <property type="entry name" value="FCER1G"/>
</dbReference>
<dbReference type="GO" id="GO:0019863">
    <property type="term" value="F:IgE binding"/>
    <property type="evidence" value="ECO:0007669"/>
    <property type="project" value="UniProtKB-KW"/>
</dbReference>
<keyword evidence="19" id="KW-1185">Reference proteome</keyword>
<dbReference type="InterPro" id="IPR021663">
    <property type="entry name" value="CD3_zeta/IgE_Fc_rcpt_gamma"/>
</dbReference>
<dbReference type="GO" id="GO:0042590">
    <property type="term" value="P:antigen processing and presentation of exogenous peptide antigen via MHC class I"/>
    <property type="evidence" value="ECO:0007669"/>
    <property type="project" value="TreeGrafter"/>
</dbReference>
<dbReference type="GO" id="GO:0019886">
    <property type="term" value="P:antigen processing and presentation of exogenous peptide antigen via MHC class II"/>
    <property type="evidence" value="ECO:0007669"/>
    <property type="project" value="TreeGrafter"/>
</dbReference>
<name>A0A9L0K3Z5_EQUAS</name>
<evidence type="ECO:0000256" key="9">
    <source>
        <dbReference type="ARBA" id="ARBA00022859"/>
    </source>
</evidence>
<dbReference type="Pfam" id="PF11628">
    <property type="entry name" value="TCR_zetazeta"/>
    <property type="match status" value="1"/>
</dbReference>
<dbReference type="GO" id="GO:0010543">
    <property type="term" value="P:regulation of platelet activation"/>
    <property type="evidence" value="ECO:0007669"/>
    <property type="project" value="TreeGrafter"/>
</dbReference>
<comment type="subcellular location">
    <subcellularLocation>
        <location evidence="1">Cell membrane</location>
        <topology evidence="1">Single-pass type I membrane protein</topology>
    </subcellularLocation>
</comment>
<dbReference type="GO" id="GO:0045087">
    <property type="term" value="P:innate immune response"/>
    <property type="evidence" value="ECO:0007669"/>
    <property type="project" value="UniProtKB-KW"/>
</dbReference>
<evidence type="ECO:0000256" key="2">
    <source>
        <dbReference type="ARBA" id="ARBA00007280"/>
    </source>
</evidence>
<evidence type="ECO:0000256" key="1">
    <source>
        <dbReference type="ARBA" id="ARBA00004251"/>
    </source>
</evidence>
<evidence type="ECO:0000256" key="4">
    <source>
        <dbReference type="ARBA" id="ARBA00022475"/>
    </source>
</evidence>
<evidence type="ECO:0000256" key="17">
    <source>
        <dbReference type="ARBA" id="ARBA00032977"/>
    </source>
</evidence>
<evidence type="ECO:0000256" key="3">
    <source>
        <dbReference type="ARBA" id="ARBA00021544"/>
    </source>
</evidence>
<evidence type="ECO:0000313" key="18">
    <source>
        <dbReference type="Ensembl" id="ENSEASP00005057062.1"/>
    </source>
</evidence>
<dbReference type="GO" id="GO:0019767">
    <property type="term" value="F:IgE receptor activity"/>
    <property type="evidence" value="ECO:0007669"/>
    <property type="project" value="InterPro"/>
</dbReference>
<dbReference type="PANTHER" id="PTHR16803:SF0">
    <property type="entry name" value="HIGH AFFINITY IMMUNOGLOBULIN EPSILON RECEPTOR SUBUNIT GAMMA"/>
    <property type="match status" value="1"/>
</dbReference>
<dbReference type="AlphaFoldDB" id="A0A9L0K3Z5"/>
<reference evidence="18" key="3">
    <citation type="submission" date="2025-09" db="UniProtKB">
        <authorList>
            <consortium name="Ensembl"/>
        </authorList>
    </citation>
    <scope>IDENTIFICATION</scope>
</reference>
<keyword evidence="13" id="KW-1015">Disulfide bond</keyword>
<dbReference type="GO" id="GO:0030593">
    <property type="term" value="P:neutrophil chemotaxis"/>
    <property type="evidence" value="ECO:0007669"/>
    <property type="project" value="TreeGrafter"/>
</dbReference>
<keyword evidence="14" id="KW-0675">Receptor</keyword>
<dbReference type="GO" id="GO:0042742">
    <property type="term" value="P:defense response to bacterium"/>
    <property type="evidence" value="ECO:0007669"/>
    <property type="project" value="TreeGrafter"/>
</dbReference>
<keyword evidence="11" id="KW-1133">Transmembrane helix</keyword>
<keyword evidence="7" id="KW-0812">Transmembrane</keyword>